<keyword evidence="1" id="KW-0472">Membrane</keyword>
<keyword evidence="1" id="KW-1133">Transmembrane helix</keyword>
<sequence length="130" mass="14425">MKETLVILEGNEMDIALILLIIGLLAVLASFFVGNPTRTYEDELEKVSVSLHQETSNLKKRVRVLEDELMVAPPMTESYTASPKKPVHAIIVNQITSLHSQGYTMSEIAQRASMQEDEVAAVLRSKGVRT</sequence>
<protein>
    <submittedName>
        <fullName evidence="2">Uncharacterized protein</fullName>
    </submittedName>
</protein>
<evidence type="ECO:0000313" key="3">
    <source>
        <dbReference type="Proteomes" id="UP000005316"/>
    </source>
</evidence>
<dbReference type="HOGENOM" id="CLU_142821_1_0_9"/>
<dbReference type="EMBL" id="AFPZ01000009">
    <property type="protein sequence ID" value="EGQ27798.1"/>
    <property type="molecule type" value="Genomic_DNA"/>
</dbReference>
<organism evidence="2 3">
    <name type="scientific">Sporosarcina newyorkensis 2681</name>
    <dbReference type="NCBI Taxonomy" id="1027292"/>
    <lineage>
        <taxon>Bacteria</taxon>
        <taxon>Bacillati</taxon>
        <taxon>Bacillota</taxon>
        <taxon>Bacilli</taxon>
        <taxon>Bacillales</taxon>
        <taxon>Caryophanaceae</taxon>
        <taxon>Sporosarcina</taxon>
    </lineage>
</organism>
<gene>
    <name evidence="2" type="ORF">HMPREF9372_0278</name>
</gene>
<reference evidence="2 3" key="1">
    <citation type="submission" date="2011-04" db="EMBL/GenBank/DDBJ databases">
        <authorList>
            <person name="Muzny D."/>
            <person name="Qin X."/>
            <person name="Deng J."/>
            <person name="Jiang H."/>
            <person name="Liu Y."/>
            <person name="Qu J."/>
            <person name="Song X.-Z."/>
            <person name="Zhang L."/>
            <person name="Thornton R."/>
            <person name="Coyle M."/>
            <person name="Francisco L."/>
            <person name="Jackson L."/>
            <person name="Javaid M."/>
            <person name="Korchina V."/>
            <person name="Kovar C."/>
            <person name="Mata R."/>
            <person name="Mathew T."/>
            <person name="Ngo R."/>
            <person name="Nguyen L."/>
            <person name="Nguyen N."/>
            <person name="Okwuonu G."/>
            <person name="Ongeri F."/>
            <person name="Pham C."/>
            <person name="Simmons D."/>
            <person name="Wilczek-Boney K."/>
            <person name="Hale W."/>
            <person name="Jakkamsetti A."/>
            <person name="Pham P."/>
            <person name="Ruth R."/>
            <person name="San Lucas F."/>
            <person name="Warren J."/>
            <person name="Zhang J."/>
            <person name="Zhao Z."/>
            <person name="Zhou C."/>
            <person name="Zhu D."/>
            <person name="Lee S."/>
            <person name="Bess C."/>
            <person name="Blankenburg K."/>
            <person name="Forbes L."/>
            <person name="Fu Q."/>
            <person name="Gubbala S."/>
            <person name="Hirani K."/>
            <person name="Jayaseelan J.C."/>
            <person name="Lara F."/>
            <person name="Munidasa M."/>
            <person name="Palculict T."/>
            <person name="Patil S."/>
            <person name="Pu L.-L."/>
            <person name="Saada N."/>
            <person name="Tang L."/>
            <person name="Weissenberger G."/>
            <person name="Zhu Y."/>
            <person name="Hemphill L."/>
            <person name="Shang Y."/>
            <person name="Youmans B."/>
            <person name="Ayvaz T."/>
            <person name="Ross M."/>
            <person name="Santibanez J."/>
            <person name="Aqrawi P."/>
            <person name="Gross S."/>
            <person name="Joshi V."/>
            <person name="Fowler G."/>
            <person name="Nazareth L."/>
            <person name="Reid J."/>
            <person name="Worley K."/>
            <person name="Petrosino J."/>
            <person name="Highlander S."/>
            <person name="Gibbs R."/>
        </authorList>
    </citation>
    <scope>NUCLEOTIDE SEQUENCE [LARGE SCALE GENOMIC DNA]</scope>
    <source>
        <strain evidence="2 3">2681</strain>
    </source>
</reference>
<proteinExistence type="predicted"/>
<dbReference type="Proteomes" id="UP000005316">
    <property type="component" value="Unassembled WGS sequence"/>
</dbReference>
<evidence type="ECO:0000256" key="1">
    <source>
        <dbReference type="SAM" id="Phobius"/>
    </source>
</evidence>
<evidence type="ECO:0000313" key="2">
    <source>
        <dbReference type="EMBL" id="EGQ27798.1"/>
    </source>
</evidence>
<dbReference type="AlphaFoldDB" id="F9DN98"/>
<dbReference type="eggNOG" id="ENOG5032Z9X">
    <property type="taxonomic scope" value="Bacteria"/>
</dbReference>
<comment type="caution">
    <text evidence="2">The sequence shown here is derived from an EMBL/GenBank/DDBJ whole genome shotgun (WGS) entry which is preliminary data.</text>
</comment>
<dbReference type="STRING" id="759851.SAMN04244570_0673"/>
<keyword evidence="1" id="KW-0812">Transmembrane</keyword>
<name>F9DN98_9BACL</name>
<feature type="transmembrane region" description="Helical" evidence="1">
    <location>
        <begin position="15"/>
        <end position="34"/>
    </location>
</feature>
<accession>F9DN98</accession>